<keyword evidence="3" id="KW-1185">Reference proteome</keyword>
<dbReference type="AlphaFoldDB" id="D5BMU8"/>
<reference evidence="2 3" key="1">
    <citation type="journal article" date="2010" name="J. Bacteriol.">
        <title>Complete genome sequence of "Candidatus Puniceispirillum marinum" IMCC1322, a representative of the SAR116 clade in the Alphaproteobacteria.</title>
        <authorList>
            <person name="Oh H.M."/>
            <person name="Kwon K.K."/>
            <person name="Kang I."/>
            <person name="Kang S.G."/>
            <person name="Lee J.H."/>
            <person name="Kim S.J."/>
            <person name="Cho J.C."/>
        </authorList>
    </citation>
    <scope>NUCLEOTIDE SEQUENCE [LARGE SCALE GENOMIC DNA]</scope>
    <source>
        <strain evidence="2 3">IMCC1322</strain>
    </source>
</reference>
<evidence type="ECO:0000259" key="1">
    <source>
        <dbReference type="PROSITE" id="PS50943"/>
    </source>
</evidence>
<dbReference type="EC" id="3.4.11.2" evidence="2"/>
<gene>
    <name evidence="2" type="ordered locus">SAR116_1898</name>
</gene>
<dbReference type="GO" id="GO:0016285">
    <property type="term" value="F:alanyl aminopeptidase activity"/>
    <property type="evidence" value="ECO:0007669"/>
    <property type="project" value="UniProtKB-EC"/>
</dbReference>
<dbReference type="SUPFAM" id="SSF47413">
    <property type="entry name" value="lambda repressor-like DNA-binding domains"/>
    <property type="match status" value="1"/>
</dbReference>
<keyword evidence="2" id="KW-0645">Protease</keyword>
<keyword evidence="2" id="KW-0031">Aminopeptidase</keyword>
<feature type="domain" description="HTH cro/C1-type" evidence="1">
    <location>
        <begin position="62"/>
        <end position="94"/>
    </location>
</feature>
<keyword evidence="2" id="KW-0378">Hydrolase</keyword>
<dbReference type="CDD" id="cd00093">
    <property type="entry name" value="HTH_XRE"/>
    <property type="match status" value="1"/>
</dbReference>
<sequence length="153" mass="16955">MNTQDYHYTECGLDNVIVADADFDIVDDDGEKIIQIPAVGMLHRAIAEGLINQSGALSGAEIRFLRTEIGMTQAQLAKLLHRDTQSVGRWERDECPIEPTQDMTLRQIARDQLSITLSYGITELSALVTPQASQNQIKIRRVADANNPYQSAA</sequence>
<dbReference type="EMBL" id="CP001751">
    <property type="protein sequence ID" value="ADE40141.1"/>
    <property type="molecule type" value="Genomic_DNA"/>
</dbReference>
<dbReference type="InterPro" id="IPR010982">
    <property type="entry name" value="Lambda_DNA-bd_dom_sf"/>
</dbReference>
<protein>
    <submittedName>
        <fullName evidence="2">Transcriptional regulator</fullName>
        <ecNumber evidence="2">3.4.11.2</ecNumber>
    </submittedName>
</protein>
<evidence type="ECO:0000313" key="2">
    <source>
        <dbReference type="EMBL" id="ADE40141.1"/>
    </source>
</evidence>
<organism evidence="2 3">
    <name type="scientific">Puniceispirillum marinum (strain IMCC1322)</name>
    <dbReference type="NCBI Taxonomy" id="488538"/>
    <lineage>
        <taxon>Bacteria</taxon>
        <taxon>Pseudomonadati</taxon>
        <taxon>Pseudomonadota</taxon>
        <taxon>Alphaproteobacteria</taxon>
        <taxon>Candidatus Puniceispirillales</taxon>
        <taxon>Candidatus Puniceispirillaceae</taxon>
        <taxon>Candidatus Puniceispirillum</taxon>
    </lineage>
</organism>
<dbReference type="STRING" id="488538.SAR116_1898"/>
<evidence type="ECO:0000313" key="3">
    <source>
        <dbReference type="Proteomes" id="UP000007460"/>
    </source>
</evidence>
<name>D5BMU8_PUNMI</name>
<dbReference type="Gene3D" id="1.10.260.40">
    <property type="entry name" value="lambda repressor-like DNA-binding domains"/>
    <property type="match status" value="1"/>
</dbReference>
<dbReference type="HOGENOM" id="CLU_132679_0_0_5"/>
<proteinExistence type="predicted"/>
<dbReference type="OrthoDB" id="7365244at2"/>
<dbReference type="Proteomes" id="UP000007460">
    <property type="component" value="Chromosome"/>
</dbReference>
<dbReference type="KEGG" id="apb:SAR116_1898"/>
<dbReference type="PROSITE" id="PS50943">
    <property type="entry name" value="HTH_CROC1"/>
    <property type="match status" value="1"/>
</dbReference>
<dbReference type="RefSeq" id="WP_013046768.1">
    <property type="nucleotide sequence ID" value="NC_014010.1"/>
</dbReference>
<accession>D5BMU8</accession>
<dbReference type="InterPro" id="IPR001387">
    <property type="entry name" value="Cro/C1-type_HTH"/>
</dbReference>
<dbReference type="eggNOG" id="COG2944">
    <property type="taxonomic scope" value="Bacteria"/>
</dbReference>
<dbReference type="GO" id="GO:0003677">
    <property type="term" value="F:DNA binding"/>
    <property type="evidence" value="ECO:0007669"/>
    <property type="project" value="InterPro"/>
</dbReference>